<reference evidence="2 3" key="1">
    <citation type="submission" date="2019-05" db="EMBL/GenBank/DDBJ databases">
        <title>Another draft genome of Portunus trituberculatus and its Hox gene families provides insights of decapod evolution.</title>
        <authorList>
            <person name="Jeong J.-H."/>
            <person name="Song I."/>
            <person name="Kim S."/>
            <person name="Choi T."/>
            <person name="Kim D."/>
            <person name="Ryu S."/>
            <person name="Kim W."/>
        </authorList>
    </citation>
    <scope>NUCLEOTIDE SEQUENCE [LARGE SCALE GENOMIC DNA]</scope>
    <source>
        <tissue evidence="2">Muscle</tissue>
    </source>
</reference>
<evidence type="ECO:0000256" key="1">
    <source>
        <dbReference type="SAM" id="MobiDB-lite"/>
    </source>
</evidence>
<protein>
    <submittedName>
        <fullName evidence="2">Uncharacterized protein</fullName>
    </submittedName>
</protein>
<name>A0A5B7GC02_PORTR</name>
<gene>
    <name evidence="2" type="ORF">E2C01_050403</name>
</gene>
<dbReference type="AlphaFoldDB" id="A0A5B7GC02"/>
<organism evidence="2 3">
    <name type="scientific">Portunus trituberculatus</name>
    <name type="common">Swimming crab</name>
    <name type="synonym">Neptunus trituberculatus</name>
    <dbReference type="NCBI Taxonomy" id="210409"/>
    <lineage>
        <taxon>Eukaryota</taxon>
        <taxon>Metazoa</taxon>
        <taxon>Ecdysozoa</taxon>
        <taxon>Arthropoda</taxon>
        <taxon>Crustacea</taxon>
        <taxon>Multicrustacea</taxon>
        <taxon>Malacostraca</taxon>
        <taxon>Eumalacostraca</taxon>
        <taxon>Eucarida</taxon>
        <taxon>Decapoda</taxon>
        <taxon>Pleocyemata</taxon>
        <taxon>Brachyura</taxon>
        <taxon>Eubrachyura</taxon>
        <taxon>Portunoidea</taxon>
        <taxon>Portunidae</taxon>
        <taxon>Portuninae</taxon>
        <taxon>Portunus</taxon>
    </lineage>
</organism>
<accession>A0A5B7GC02</accession>
<evidence type="ECO:0000313" key="3">
    <source>
        <dbReference type="Proteomes" id="UP000324222"/>
    </source>
</evidence>
<feature type="region of interest" description="Disordered" evidence="1">
    <location>
        <begin position="89"/>
        <end position="111"/>
    </location>
</feature>
<proteinExistence type="predicted"/>
<dbReference type="EMBL" id="VSRR010013944">
    <property type="protein sequence ID" value="MPC56442.1"/>
    <property type="molecule type" value="Genomic_DNA"/>
</dbReference>
<sequence>MIYAQKRRKEITSLLSHPKFSCTDKYPNNEHKALIVTLKYVRCQDVAWRLSDVRVLTTQWRGIQDNYKLEYCVGDQKLHRKGRSELYSYMSDDDDDDDDGDGGGGHGGGNM</sequence>
<keyword evidence="3" id="KW-1185">Reference proteome</keyword>
<dbReference type="Proteomes" id="UP000324222">
    <property type="component" value="Unassembled WGS sequence"/>
</dbReference>
<evidence type="ECO:0000313" key="2">
    <source>
        <dbReference type="EMBL" id="MPC56442.1"/>
    </source>
</evidence>
<feature type="compositionally biased region" description="Acidic residues" evidence="1">
    <location>
        <begin position="91"/>
        <end position="101"/>
    </location>
</feature>
<feature type="compositionally biased region" description="Gly residues" evidence="1">
    <location>
        <begin position="102"/>
        <end position="111"/>
    </location>
</feature>
<comment type="caution">
    <text evidence="2">The sequence shown here is derived from an EMBL/GenBank/DDBJ whole genome shotgun (WGS) entry which is preliminary data.</text>
</comment>